<dbReference type="PANTHER" id="PTHR42937:SF1">
    <property type="entry name" value="DIAMINOPROPIONATE AMMONIA-LYASE"/>
    <property type="match status" value="1"/>
</dbReference>
<dbReference type="Proteomes" id="UP000645007">
    <property type="component" value="Unassembled WGS sequence"/>
</dbReference>
<keyword evidence="2" id="KW-0663">Pyridoxal phosphate</keyword>
<accession>A0ABR8ZI18</accession>
<dbReference type="Pfam" id="PF00291">
    <property type="entry name" value="PALP"/>
    <property type="match status" value="1"/>
</dbReference>
<comment type="cofactor">
    <cofactor evidence="1">
        <name>pyridoxal 5'-phosphate</name>
        <dbReference type="ChEBI" id="CHEBI:597326"/>
    </cofactor>
</comment>
<dbReference type="RefSeq" id="WP_191910555.1">
    <property type="nucleotide sequence ID" value="NZ_JABUXR010000001.1"/>
</dbReference>
<dbReference type="NCBIfam" id="NF006058">
    <property type="entry name" value="PRK08206.1"/>
    <property type="match status" value="1"/>
</dbReference>
<dbReference type="InterPro" id="IPR010081">
    <property type="entry name" value="DiNH2opropionate_NH3_lyase"/>
</dbReference>
<reference evidence="4 5" key="1">
    <citation type="submission" date="2020-06" db="EMBL/GenBank/DDBJ databases">
        <title>Limosilactobacillus sp. nov.</title>
        <authorList>
            <person name="Ksiezarek M."/>
            <person name="Goncalves Ribeiro T."/>
            <person name="Rocha J."/>
            <person name="Grosso F."/>
            <person name="Peixe L."/>
        </authorList>
    </citation>
    <scope>NUCLEOTIDE SEQUENCE [LARGE SCALE GENOMIC DNA]</scope>
    <source>
        <strain evidence="5">c9Ua_26_M</strain>
    </source>
</reference>
<feature type="domain" description="Tryptophan synthase beta chain-like PALP" evidence="3">
    <location>
        <begin position="36"/>
        <end position="379"/>
    </location>
</feature>
<dbReference type="PANTHER" id="PTHR42937">
    <property type="match status" value="1"/>
</dbReference>
<evidence type="ECO:0000259" key="3">
    <source>
        <dbReference type="Pfam" id="PF00291"/>
    </source>
</evidence>
<evidence type="ECO:0000256" key="1">
    <source>
        <dbReference type="ARBA" id="ARBA00001933"/>
    </source>
</evidence>
<protein>
    <submittedName>
        <fullName evidence="4">Diaminopropionate ammonia-lyase</fullName>
        <ecNumber evidence="4">4.3.1.15</ecNumber>
    </submittedName>
</protein>
<evidence type="ECO:0000313" key="4">
    <source>
        <dbReference type="EMBL" id="MBD8084704.1"/>
    </source>
</evidence>
<dbReference type="InterPro" id="IPR001926">
    <property type="entry name" value="TrpB-like_PALP"/>
</dbReference>
<proteinExistence type="predicted"/>
<dbReference type="NCBIfam" id="TIGR01747">
    <property type="entry name" value="diampropi_NH3ly"/>
    <property type="match status" value="1"/>
</dbReference>
<dbReference type="SUPFAM" id="SSF53686">
    <property type="entry name" value="Tryptophan synthase beta subunit-like PLP-dependent enzymes"/>
    <property type="match status" value="1"/>
</dbReference>
<dbReference type="EC" id="4.3.1.15" evidence="4"/>
<gene>
    <name evidence="4" type="ORF">HUK45_00180</name>
</gene>
<dbReference type="EMBL" id="JABUXR010000001">
    <property type="protein sequence ID" value="MBD8084704.1"/>
    <property type="molecule type" value="Genomic_DNA"/>
</dbReference>
<keyword evidence="4" id="KW-0456">Lyase</keyword>
<evidence type="ECO:0000256" key="2">
    <source>
        <dbReference type="ARBA" id="ARBA00022898"/>
    </source>
</evidence>
<keyword evidence="5" id="KW-1185">Reference proteome</keyword>
<name>A0ABR8ZI18_9LACO</name>
<dbReference type="Gene3D" id="3.40.50.1100">
    <property type="match status" value="2"/>
</dbReference>
<dbReference type="InterPro" id="IPR036052">
    <property type="entry name" value="TrpB-like_PALP_sf"/>
</dbReference>
<evidence type="ECO:0000313" key="5">
    <source>
        <dbReference type="Proteomes" id="UP000645007"/>
    </source>
</evidence>
<organism evidence="4 5">
    <name type="scientific">Limosilactobacillus urinaemulieris</name>
    <dbReference type="NCBI Taxonomy" id="2742600"/>
    <lineage>
        <taxon>Bacteria</taxon>
        <taxon>Bacillati</taxon>
        <taxon>Bacillota</taxon>
        <taxon>Bacilli</taxon>
        <taxon>Lactobacillales</taxon>
        <taxon>Lactobacillaceae</taxon>
        <taxon>Limosilactobacillus</taxon>
    </lineage>
</organism>
<comment type="caution">
    <text evidence="4">The sequence shown here is derived from an EMBL/GenBank/DDBJ whole genome shotgun (WGS) entry which is preliminary data.</text>
</comment>
<sequence>MTEIQIIKSPFKICNHPFNDAKIVKQVANFYQSVPFYQPTPLINLKQYAKKNNIGSLYVKDESQRFSKALKAFKATGGLYAMAYCIAKQAGLSTKNLKYSQLMTPLIRKVADQITFYTATDGNHGRGVAWAAEKLSTHAIVKMPAGSTKIRAEHIAAFNNVNVEITDKNYDDTVQLVKQLADKDPNGILIQDMAWEGYTEIPQAISAGYSIIVTEILKQIDTDNYPTHIFLQAGVGQLSSEIIDVLYSLLPKDKCPVITIVEPATVACYYLSAQVADNNLHTVPGSPRTIMAGLNCQTPSSLISFPVIRDTASFYGTLTDNIARIGMRTLSTPVGTDSKIISGESGVAAFAYVNAVLQDQHLRKKIGLDAKARVLVINTEGDTDKQVYQEIIKTIS</sequence>
<dbReference type="GO" id="GO:0008838">
    <property type="term" value="F:diaminopropionate ammonia-lyase activity"/>
    <property type="evidence" value="ECO:0007669"/>
    <property type="project" value="UniProtKB-EC"/>
</dbReference>
<dbReference type="CDD" id="cd00640">
    <property type="entry name" value="Trp-synth-beta_II"/>
    <property type="match status" value="1"/>
</dbReference>